<organism evidence="1 2">
    <name type="scientific">Operophtera brumata</name>
    <name type="common">Winter moth</name>
    <name type="synonym">Phalaena brumata</name>
    <dbReference type="NCBI Taxonomy" id="104452"/>
    <lineage>
        <taxon>Eukaryota</taxon>
        <taxon>Metazoa</taxon>
        <taxon>Ecdysozoa</taxon>
        <taxon>Arthropoda</taxon>
        <taxon>Hexapoda</taxon>
        <taxon>Insecta</taxon>
        <taxon>Pterygota</taxon>
        <taxon>Neoptera</taxon>
        <taxon>Endopterygota</taxon>
        <taxon>Lepidoptera</taxon>
        <taxon>Glossata</taxon>
        <taxon>Ditrysia</taxon>
        <taxon>Geometroidea</taxon>
        <taxon>Geometridae</taxon>
        <taxon>Larentiinae</taxon>
        <taxon>Operophtera</taxon>
    </lineage>
</organism>
<dbReference type="GO" id="GO:0044458">
    <property type="term" value="P:motile cilium assembly"/>
    <property type="evidence" value="ECO:0007669"/>
    <property type="project" value="TreeGrafter"/>
</dbReference>
<sequence length="216" mass="23439">MEQAGIGALISTSLYKTHDVPSLMAHLLQLAPWRRNNEKGDLEVFNYDLVLAKNDTFQWVPTSSGWSSGPLVEANIRRPESDAPQRGAALALPASAALGAAAEPPLRHRGLQAKITDLMLDQIPPLGDLKMFLCRLSVGDYSSLNNRGSGIKNPGCTLIELVPQVSCGSLAQEEDKVKRLLCPTFLRKISFNASQKSLKSTGIGAFGRSWISEIKL</sequence>
<dbReference type="PANTHER" id="PTHR13244:SF7">
    <property type="entry name" value="ZINC FINGER MYND DOMAIN-CONTAINING PROTEIN 10"/>
    <property type="match status" value="1"/>
</dbReference>
<proteinExistence type="predicted"/>
<keyword evidence="2" id="KW-1185">Reference proteome</keyword>
<evidence type="ECO:0000313" key="2">
    <source>
        <dbReference type="Proteomes" id="UP000037510"/>
    </source>
</evidence>
<dbReference type="PANTHER" id="PTHR13244">
    <property type="entry name" value="ZINC FINGER MYND DOMAIN CONTAINING PROTEIN 10"/>
    <property type="match status" value="1"/>
</dbReference>
<dbReference type="Proteomes" id="UP000037510">
    <property type="component" value="Unassembled WGS sequence"/>
</dbReference>
<gene>
    <name evidence="1" type="ORF">OBRU01_26481</name>
</gene>
<name>A0A0L7K3S5_OPEBR</name>
<dbReference type="GO" id="GO:0005737">
    <property type="term" value="C:cytoplasm"/>
    <property type="evidence" value="ECO:0007669"/>
    <property type="project" value="TreeGrafter"/>
</dbReference>
<dbReference type="GO" id="GO:0036158">
    <property type="term" value="P:outer dynein arm assembly"/>
    <property type="evidence" value="ECO:0007669"/>
    <property type="project" value="TreeGrafter"/>
</dbReference>
<dbReference type="GO" id="GO:0036159">
    <property type="term" value="P:inner dynein arm assembly"/>
    <property type="evidence" value="ECO:0007669"/>
    <property type="project" value="TreeGrafter"/>
</dbReference>
<protein>
    <submittedName>
        <fullName evidence="1">Zinc finger protein MYND domain-containing protein</fullName>
    </submittedName>
</protein>
<dbReference type="GO" id="GO:0034451">
    <property type="term" value="C:centriolar satellite"/>
    <property type="evidence" value="ECO:0007669"/>
    <property type="project" value="TreeGrafter"/>
</dbReference>
<comment type="caution">
    <text evidence="1">The sequence shown here is derived from an EMBL/GenBank/DDBJ whole genome shotgun (WGS) entry which is preliminary data.</text>
</comment>
<dbReference type="AlphaFoldDB" id="A0A0L7K3S5"/>
<evidence type="ECO:0000313" key="1">
    <source>
        <dbReference type="EMBL" id="KOB52127.1"/>
    </source>
</evidence>
<dbReference type="InterPro" id="IPR052298">
    <property type="entry name" value="ZMYND10"/>
</dbReference>
<reference evidence="1 2" key="1">
    <citation type="journal article" date="2015" name="Genome Biol. Evol.">
        <title>The genome of winter moth (Operophtera brumata) provides a genomic perspective on sexual dimorphism and phenology.</title>
        <authorList>
            <person name="Derks M.F."/>
            <person name="Smit S."/>
            <person name="Salis L."/>
            <person name="Schijlen E."/>
            <person name="Bossers A."/>
            <person name="Mateman C."/>
            <person name="Pijl A.S."/>
            <person name="de Ridder D."/>
            <person name="Groenen M.A."/>
            <person name="Visser M.E."/>
            <person name="Megens H.J."/>
        </authorList>
    </citation>
    <scope>NUCLEOTIDE SEQUENCE [LARGE SCALE GENOMIC DNA]</scope>
    <source>
        <strain evidence="1">WM2013NL</strain>
        <tissue evidence="1">Head and thorax</tissue>
    </source>
</reference>
<dbReference type="EMBL" id="JTDY01013598">
    <property type="protein sequence ID" value="KOB52127.1"/>
    <property type="molecule type" value="Genomic_DNA"/>
</dbReference>
<accession>A0A0L7K3S5</accession>